<keyword evidence="2" id="KW-1185">Reference proteome</keyword>
<dbReference type="Gene3D" id="2.30.42.10">
    <property type="match status" value="1"/>
</dbReference>
<accession>A0AA37WLA7</accession>
<organism evidence="1 2">
    <name type="scientific">Agaribacter marinus</name>
    <dbReference type="NCBI Taxonomy" id="1431249"/>
    <lineage>
        <taxon>Bacteria</taxon>
        <taxon>Pseudomonadati</taxon>
        <taxon>Pseudomonadota</taxon>
        <taxon>Gammaproteobacteria</taxon>
        <taxon>Alteromonadales</taxon>
        <taxon>Alteromonadaceae</taxon>
        <taxon>Agaribacter</taxon>
    </lineage>
</organism>
<dbReference type="EMBL" id="BSOT01000009">
    <property type="protein sequence ID" value="GLR72274.1"/>
    <property type="molecule type" value="Genomic_DNA"/>
</dbReference>
<reference evidence="1" key="1">
    <citation type="journal article" date="2014" name="Int. J. Syst. Evol. Microbiol.">
        <title>Complete genome sequence of Corynebacterium casei LMG S-19264T (=DSM 44701T), isolated from a smear-ripened cheese.</title>
        <authorList>
            <consortium name="US DOE Joint Genome Institute (JGI-PGF)"/>
            <person name="Walter F."/>
            <person name="Albersmeier A."/>
            <person name="Kalinowski J."/>
            <person name="Ruckert C."/>
        </authorList>
    </citation>
    <scope>NUCLEOTIDE SEQUENCE</scope>
    <source>
        <strain evidence="1">NBRC 110023</strain>
    </source>
</reference>
<dbReference type="RefSeq" id="WP_284218694.1">
    <property type="nucleotide sequence ID" value="NZ_BSOT01000009.1"/>
</dbReference>
<dbReference type="Proteomes" id="UP001156601">
    <property type="component" value="Unassembled WGS sequence"/>
</dbReference>
<dbReference type="SUPFAM" id="SSF50156">
    <property type="entry name" value="PDZ domain-like"/>
    <property type="match status" value="1"/>
</dbReference>
<name>A0AA37WLA7_9ALTE</name>
<proteinExistence type="predicted"/>
<reference evidence="1" key="2">
    <citation type="submission" date="2023-01" db="EMBL/GenBank/DDBJ databases">
        <title>Draft genome sequence of Agaribacter marinus strain NBRC 110023.</title>
        <authorList>
            <person name="Sun Q."/>
            <person name="Mori K."/>
        </authorList>
    </citation>
    <scope>NUCLEOTIDE SEQUENCE</scope>
    <source>
        <strain evidence="1">NBRC 110023</strain>
    </source>
</reference>
<sequence length="256" mass="28669">MIIVVTTTLGYVMYSLKASPEKAVDIPENTHKLNHKNDTIGTSIFTDEGNKIAEQVATTKNDGTLLKDRIILPIDILVLGTDVNKNIALLESKSEVITYQLGDFVFHQPIKFTQLSDTVVSLVFNNTVFELPLYDANLLSTKNEKDKIPFSQMTSEQIGTRPKLLEHIIDLTPLQTPMEDFHASPGKSYKLFTQAGLQEGDVIKRINNINVNEQANIKALSEQVHHLDSIKFEVQRNGKLATLYLDIPSEDLTFSN</sequence>
<gene>
    <name evidence="1" type="ORF">GCM10007852_31820</name>
</gene>
<protein>
    <recommendedName>
        <fullName evidence="3">Type II secretion system protein GspC N-terminal domain-containing protein</fullName>
    </recommendedName>
</protein>
<evidence type="ECO:0000313" key="2">
    <source>
        <dbReference type="Proteomes" id="UP001156601"/>
    </source>
</evidence>
<evidence type="ECO:0008006" key="3">
    <source>
        <dbReference type="Google" id="ProtNLM"/>
    </source>
</evidence>
<comment type="caution">
    <text evidence="1">The sequence shown here is derived from an EMBL/GenBank/DDBJ whole genome shotgun (WGS) entry which is preliminary data.</text>
</comment>
<evidence type="ECO:0000313" key="1">
    <source>
        <dbReference type="EMBL" id="GLR72274.1"/>
    </source>
</evidence>
<dbReference type="AlphaFoldDB" id="A0AA37WLA7"/>
<dbReference type="InterPro" id="IPR036034">
    <property type="entry name" value="PDZ_sf"/>
</dbReference>